<keyword evidence="4" id="KW-1185">Reference proteome</keyword>
<dbReference type="Proteomes" id="UP000184420">
    <property type="component" value="Unassembled WGS sequence"/>
</dbReference>
<organism evidence="3 4">
    <name type="scientific">Chitinophaga jiangningensis</name>
    <dbReference type="NCBI Taxonomy" id="1419482"/>
    <lineage>
        <taxon>Bacteria</taxon>
        <taxon>Pseudomonadati</taxon>
        <taxon>Bacteroidota</taxon>
        <taxon>Chitinophagia</taxon>
        <taxon>Chitinophagales</taxon>
        <taxon>Chitinophagaceae</taxon>
        <taxon>Chitinophaga</taxon>
    </lineage>
</organism>
<dbReference type="EMBL" id="FRBL01000005">
    <property type="protein sequence ID" value="SHL93066.1"/>
    <property type="molecule type" value="Genomic_DNA"/>
</dbReference>
<dbReference type="RefSeq" id="WP_073082678.1">
    <property type="nucleotide sequence ID" value="NZ_FRBL01000005.1"/>
</dbReference>
<evidence type="ECO:0000313" key="3">
    <source>
        <dbReference type="EMBL" id="SHL93066.1"/>
    </source>
</evidence>
<gene>
    <name evidence="3" type="ORF">SAMN05444266_105510</name>
</gene>
<sequence length="156" mass="17518">MEENFSDYFKQTGRVAKDYLETRLDLLKLQAAGKLSKALGLFFSVLMAFLLFFFVIVFLGMLVAFWIGEKTGSFTIGFTCASGIFILLFVAIIVFRKQLIEGPLSRLLINVLIDEIDDRDDNVHIKDKAKVPASPLDPTDPARPGYVPDDEAVEHQ</sequence>
<dbReference type="OrthoDB" id="676864at2"/>
<dbReference type="AlphaFoldDB" id="A0A1M7ENA4"/>
<dbReference type="STRING" id="1419482.SAMN05444266_105510"/>
<keyword evidence="2" id="KW-0812">Transmembrane</keyword>
<keyword evidence="2" id="KW-1133">Transmembrane helix</keyword>
<feature type="transmembrane region" description="Helical" evidence="2">
    <location>
        <begin position="38"/>
        <end position="67"/>
    </location>
</feature>
<evidence type="ECO:0008006" key="5">
    <source>
        <dbReference type="Google" id="ProtNLM"/>
    </source>
</evidence>
<protein>
    <recommendedName>
        <fullName evidence="5">Holin-X, holin superfamily III</fullName>
    </recommendedName>
</protein>
<evidence type="ECO:0000313" key="4">
    <source>
        <dbReference type="Proteomes" id="UP000184420"/>
    </source>
</evidence>
<proteinExistence type="predicted"/>
<feature type="transmembrane region" description="Helical" evidence="2">
    <location>
        <begin position="73"/>
        <end position="95"/>
    </location>
</feature>
<evidence type="ECO:0000256" key="2">
    <source>
        <dbReference type="SAM" id="Phobius"/>
    </source>
</evidence>
<name>A0A1M7ENA4_9BACT</name>
<feature type="region of interest" description="Disordered" evidence="1">
    <location>
        <begin position="128"/>
        <end position="156"/>
    </location>
</feature>
<accession>A0A1M7ENA4</accession>
<evidence type="ECO:0000256" key="1">
    <source>
        <dbReference type="SAM" id="MobiDB-lite"/>
    </source>
</evidence>
<keyword evidence="2" id="KW-0472">Membrane</keyword>
<reference evidence="3 4" key="1">
    <citation type="submission" date="2016-11" db="EMBL/GenBank/DDBJ databases">
        <authorList>
            <person name="Jaros S."/>
            <person name="Januszkiewicz K."/>
            <person name="Wedrychowicz H."/>
        </authorList>
    </citation>
    <scope>NUCLEOTIDE SEQUENCE [LARGE SCALE GENOMIC DNA]</scope>
    <source>
        <strain evidence="3 4">DSM 27406</strain>
    </source>
</reference>